<dbReference type="EMBL" id="FQYX01000028">
    <property type="protein sequence ID" value="SHJ63294.1"/>
    <property type="molecule type" value="Genomic_DNA"/>
</dbReference>
<dbReference type="Pfam" id="PF09357">
    <property type="entry name" value="RteC"/>
    <property type="match status" value="1"/>
</dbReference>
<evidence type="ECO:0000313" key="1">
    <source>
        <dbReference type="EMBL" id="SHJ63294.1"/>
    </source>
</evidence>
<protein>
    <submittedName>
        <fullName evidence="1">RteC protein</fullName>
    </submittedName>
</protein>
<evidence type="ECO:0000313" key="2">
    <source>
        <dbReference type="Proteomes" id="UP000184231"/>
    </source>
</evidence>
<gene>
    <name evidence="1" type="ORF">SAMN04487911_12824</name>
</gene>
<sequence>MEWIRSQKEIEAELQQIRQSNSNTLVSYDKSITYCQTILEGYRVAVISQGFPDEASEIRFFKNHKPFLLGHLFRCRHLLSFELEFANISGDLQKDIIKAKMLEVNTFLSNHKDMILYVELENQRMDAQYFLRKNRQLYAWPSPIGVSFDPEFSSSHDGLLAHIKGLKGYLEFLHNKLCTPNTLASELKTPIAKIKWTEAKIALTELGFALFYSGAIDHGNTSLKSVMEFLERVTGMDLGDYHHTSIRIRNRSNPTKFMDKLRKTLQNWTVEMDD</sequence>
<organism evidence="1 2">
    <name type="scientific">Arenibacter nanhaiticus</name>
    <dbReference type="NCBI Taxonomy" id="558155"/>
    <lineage>
        <taxon>Bacteria</taxon>
        <taxon>Pseudomonadati</taxon>
        <taxon>Bacteroidota</taxon>
        <taxon>Flavobacteriia</taxon>
        <taxon>Flavobacteriales</taxon>
        <taxon>Flavobacteriaceae</taxon>
        <taxon>Arenibacter</taxon>
    </lineage>
</organism>
<keyword evidence="2" id="KW-1185">Reference proteome</keyword>
<reference evidence="1 2" key="1">
    <citation type="submission" date="2016-11" db="EMBL/GenBank/DDBJ databases">
        <authorList>
            <person name="Jaros S."/>
            <person name="Januszkiewicz K."/>
            <person name="Wedrychowicz H."/>
        </authorList>
    </citation>
    <scope>NUCLEOTIDE SEQUENCE [LARGE SCALE GENOMIC DNA]</scope>
    <source>
        <strain evidence="1 2">CGMCC 1.8863</strain>
    </source>
</reference>
<dbReference type="Proteomes" id="UP000184231">
    <property type="component" value="Unassembled WGS sequence"/>
</dbReference>
<dbReference type="OrthoDB" id="790983at2"/>
<dbReference type="RefSeq" id="WP_072765475.1">
    <property type="nucleotide sequence ID" value="NZ_FQYX01000028.1"/>
</dbReference>
<dbReference type="STRING" id="558155.SAMN04487911_12824"/>
<proteinExistence type="predicted"/>
<name>A0A1M6KWK9_9FLAO</name>
<accession>A0A1M6KWK9</accession>
<dbReference type="InterPro" id="IPR018534">
    <property type="entry name" value="Tet_reg_excision_RteC"/>
</dbReference>
<dbReference type="AlphaFoldDB" id="A0A1M6KWK9"/>